<feature type="region of interest" description="Disordered" evidence="1">
    <location>
        <begin position="135"/>
        <end position="156"/>
    </location>
</feature>
<dbReference type="AlphaFoldDB" id="A0A480JAD5"/>
<feature type="region of interest" description="Disordered" evidence="1">
    <location>
        <begin position="1"/>
        <end position="84"/>
    </location>
</feature>
<feature type="compositionally biased region" description="Polar residues" evidence="1">
    <location>
        <begin position="13"/>
        <end position="29"/>
    </location>
</feature>
<reference evidence="2" key="1">
    <citation type="journal article" date="2019" name="PeerJ">
        <title>Genes of the pig, Sus scrofa, reconstructed with EvidentialGene.</title>
        <authorList>
            <person name="Gilbert D.G."/>
        </authorList>
    </citation>
    <scope>NUCLEOTIDE SEQUENCE</scope>
</reference>
<protein>
    <submittedName>
        <fullName evidence="2">Interferon-induced transmembrane protein 1-like</fullName>
    </submittedName>
</protein>
<evidence type="ECO:0000256" key="1">
    <source>
        <dbReference type="SAM" id="MobiDB-lite"/>
    </source>
</evidence>
<keyword evidence="2" id="KW-0812">Transmembrane</keyword>
<proteinExistence type="predicted"/>
<feature type="compositionally biased region" description="Gly residues" evidence="1">
    <location>
        <begin position="45"/>
        <end position="55"/>
    </location>
</feature>
<dbReference type="EMBL" id="DQIR01050022">
    <property type="protein sequence ID" value="HDA05498.1"/>
    <property type="molecule type" value="Transcribed_RNA"/>
</dbReference>
<dbReference type="EMBL" id="DQIR01090329">
    <property type="protein sequence ID" value="HDA45805.1"/>
    <property type="molecule type" value="Transcribed_RNA"/>
</dbReference>
<evidence type="ECO:0000313" key="2">
    <source>
        <dbReference type="EMBL" id="HDA45805.1"/>
    </source>
</evidence>
<organism evidence="2">
    <name type="scientific">Sus scrofa</name>
    <name type="common">Pig</name>
    <dbReference type="NCBI Taxonomy" id="9823"/>
    <lineage>
        <taxon>Eukaryota</taxon>
        <taxon>Metazoa</taxon>
        <taxon>Chordata</taxon>
        <taxon>Craniata</taxon>
        <taxon>Vertebrata</taxon>
        <taxon>Euteleostomi</taxon>
        <taxon>Mammalia</taxon>
        <taxon>Eutheria</taxon>
        <taxon>Laurasiatheria</taxon>
        <taxon>Artiodactyla</taxon>
        <taxon>Suina</taxon>
        <taxon>Suidae</taxon>
        <taxon>Sus</taxon>
    </lineage>
</organism>
<keyword evidence="2" id="KW-0472">Membrane</keyword>
<feature type="compositionally biased region" description="Basic and acidic residues" evidence="1">
    <location>
        <begin position="56"/>
        <end position="73"/>
    </location>
</feature>
<sequence length="156" mass="16578">MGLSSAKDLPPACSQTPKMVTGKQCHSTSQPPPVVPTRCATQPGHGQGGAGGGRDGAARRFSSHDQHGDHHPQGDPPPGPRRLVAVQHPLPELVLPGLRGFRLLREGEGPEDGGRHHWGPELCLHRQVPEHLGSGPGHFSDHRSRRSSGVCMHSSL</sequence>
<name>A0A480JAD5_PIG</name>
<accession>A0A480JAD5</accession>